<dbReference type="Proteomes" id="UP000235616">
    <property type="component" value="Unassembled WGS sequence"/>
</dbReference>
<dbReference type="Gene3D" id="3.40.109.10">
    <property type="entry name" value="NADH Oxidase"/>
    <property type="match status" value="2"/>
</dbReference>
<gene>
    <name evidence="1" type="ORF">C0Z18_06860</name>
</gene>
<organism evidence="1 2">
    <name type="scientific">Trinickia dabaoshanensis</name>
    <dbReference type="NCBI Taxonomy" id="564714"/>
    <lineage>
        <taxon>Bacteria</taxon>
        <taxon>Pseudomonadati</taxon>
        <taxon>Pseudomonadota</taxon>
        <taxon>Betaproteobacteria</taxon>
        <taxon>Burkholderiales</taxon>
        <taxon>Burkholderiaceae</taxon>
        <taxon>Trinickia</taxon>
    </lineage>
</organism>
<keyword evidence="2" id="KW-1185">Reference proteome</keyword>
<name>A0A2N7VWP6_9BURK</name>
<protein>
    <submittedName>
        <fullName evidence="1">Tat pathway signal protein</fullName>
    </submittedName>
</protein>
<dbReference type="PANTHER" id="PTHR23026:SF123">
    <property type="entry name" value="NAD(P)H NITROREDUCTASE RV3131-RELATED"/>
    <property type="match status" value="1"/>
</dbReference>
<dbReference type="InterPro" id="IPR050627">
    <property type="entry name" value="Nitroreductase/BluB"/>
</dbReference>
<dbReference type="EMBL" id="PNYA01000005">
    <property type="protein sequence ID" value="PMS21580.1"/>
    <property type="molecule type" value="Genomic_DNA"/>
</dbReference>
<dbReference type="AlphaFoldDB" id="A0A2N7VWP6"/>
<evidence type="ECO:0000313" key="2">
    <source>
        <dbReference type="Proteomes" id="UP000235616"/>
    </source>
</evidence>
<dbReference type="PANTHER" id="PTHR23026">
    <property type="entry name" value="NADPH NITROREDUCTASE"/>
    <property type="match status" value="1"/>
</dbReference>
<comment type="caution">
    <text evidence="1">The sequence shown here is derived from an EMBL/GenBank/DDBJ whole genome shotgun (WGS) entry which is preliminary data.</text>
</comment>
<dbReference type="InterPro" id="IPR000415">
    <property type="entry name" value="Nitroreductase-like"/>
</dbReference>
<accession>A0A2N7VWP6</accession>
<dbReference type="SUPFAM" id="SSF55469">
    <property type="entry name" value="FMN-dependent nitroreductase-like"/>
    <property type="match status" value="2"/>
</dbReference>
<evidence type="ECO:0000313" key="1">
    <source>
        <dbReference type="EMBL" id="PMS21580.1"/>
    </source>
</evidence>
<dbReference type="GO" id="GO:0016491">
    <property type="term" value="F:oxidoreductase activity"/>
    <property type="evidence" value="ECO:0007669"/>
    <property type="project" value="InterPro"/>
</dbReference>
<reference evidence="1 2" key="1">
    <citation type="submission" date="2018-01" db="EMBL/GenBank/DDBJ databases">
        <title>Whole genome analyses suggest that Burkholderia sensu lato contains two further novel genera in the rhizoxinica-symbiotica group Mycetohabitans gen. nov., and Trinickia gen. nov.: implications for the evolution of diazotrophy and nodulation in the Burkholderiaceae.</title>
        <authorList>
            <person name="Estrada-de los Santos P."/>
            <person name="Palmer M."/>
            <person name="Chavez-Ramirez B."/>
            <person name="Beukes C."/>
            <person name="Steenkamp E.T."/>
            <person name="Hirsch A.M."/>
            <person name="Manyaka P."/>
            <person name="Maluk M."/>
            <person name="Lafos M."/>
            <person name="Crook M."/>
            <person name="Gross E."/>
            <person name="Simon M.F."/>
            <person name="Bueno dos Reis Junior F."/>
            <person name="Poole P.S."/>
            <person name="Venter S.N."/>
            <person name="James E.K."/>
        </authorList>
    </citation>
    <scope>NUCLEOTIDE SEQUENCE [LARGE SCALE GENOMIC DNA]</scope>
    <source>
        <strain evidence="1 2">GIMN1.004</strain>
    </source>
</reference>
<sequence length="363" mass="39325">MNRRTFLIGAGGALVLAGGTTAWRSSVGSMAAYDVRAKRLRAAAGMPPDVRDLIRYATLAPNSHNTQPWRFHVGPGLIDIAADFSRRTPAVDPDDHHLFVSLGCAAENLAISGAAMGWPGEVLIAPDGHGARYAFASGPMKASALHAAITERQSTRAEYDRRPVPVADIVRLEEAAAMPGVHLILLSGRTQIDKVRDLIVAANSAQMADGAFMRELEQWIRFNPRSAMLSGDGLFSAASGNPVLPNALGRIAFQRFFNARSENEKYARQVDSSAGIAVFIGDREDKMHWIRAGRACQRFALTATNLGIKVAFVNQPVEVAHFRHELSGLIGDAGRRRPDIVLRFGYGPTLPFSLRRPLEAVLA</sequence>
<dbReference type="NCBIfam" id="NF047509">
    <property type="entry name" value="Rv3131_FMN_oxido"/>
    <property type="match status" value="1"/>
</dbReference>
<dbReference type="OrthoDB" id="272552at2"/>
<proteinExistence type="predicted"/>